<sequence length="585" mass="65935">MSGIEVIGLALALWPVVGCLNELYSSVKDGSASRWAMTIKVQERIFKECVLKLLQGDEDLSEKDRLGLINGDKSFASLWQDAEFSARLESRLDKELCMLIKHEVSEISKLVSNLRRYIGEIKTEPVAKRVLTSFRDVKRVLRKDEIKKNLENLAFHNSALRKLLKTCSSTAYADAKPAANSAPRRSTSQGEQQKRIDAQFFNGFHEVLGKSFRCSCPAGHEANLSVTDTMVMFQSSDLSRVMSNLRMRGRSATMESDMTAYEDPDDSEDMMSEWIRSTWSRARQGSLSTRPCANPALLVKYSESRGVQNFTPIPDLCQWIHTVRTSPPSSPKMTTEELQGVLGANDDGSRRYTVRAPRQHTPLNIVSMEEWLTTCGTESKRRRVRAELAMNLAATILQFYPTAWIEKTWTWRNFSVARDETSHNLMITQRFWSLDLPRRQSLKKAPSSMPSKFWSTFQDLDPMLVRLGFALIELALGKRLADIRCEKDISGDDNGSGSGGSSDADLVDYYTAVDILNSNEIEDEIGVAYQRVVEACLRCRVISDVGVKMLKSNSSKFEADLEQFVVGPLRQHHSSIWGTAQVTTY</sequence>
<comment type="caution">
    <text evidence="3">The sequence shown here is derived from an EMBL/GenBank/DDBJ whole genome shotgun (WGS) entry which is preliminary data.</text>
</comment>
<reference evidence="3 4" key="1">
    <citation type="journal article" date="2024" name="IMA Fungus">
        <title>IMA Genome - F19 : A genome assembly and annotation guide to empower mycologists, including annotated draft genome sequences of Ceratocystis pirilliformis, Diaporthe australafricana, Fusarium ophioides, Paecilomyces lecythidis, and Sporothrix stenoceras.</title>
        <authorList>
            <person name="Aylward J."/>
            <person name="Wilson A.M."/>
            <person name="Visagie C.M."/>
            <person name="Spraker J."/>
            <person name="Barnes I."/>
            <person name="Buitendag C."/>
            <person name="Ceriani C."/>
            <person name="Del Mar Angel L."/>
            <person name="du Plessis D."/>
            <person name="Fuchs T."/>
            <person name="Gasser K."/>
            <person name="Kramer D."/>
            <person name="Li W."/>
            <person name="Munsamy K."/>
            <person name="Piso A."/>
            <person name="Price J.L."/>
            <person name="Sonnekus B."/>
            <person name="Thomas C."/>
            <person name="van der Nest A."/>
            <person name="van Dijk A."/>
            <person name="van Heerden A."/>
            <person name="van Vuuren N."/>
            <person name="Yilmaz N."/>
            <person name="Duong T.A."/>
            <person name="van der Merwe N.A."/>
            <person name="Wingfield M.J."/>
            <person name="Wingfield B.D."/>
        </authorList>
    </citation>
    <scope>NUCLEOTIDE SEQUENCE [LARGE SCALE GENOMIC DNA]</scope>
    <source>
        <strain evidence="3 4">CMW 5346</strain>
    </source>
</reference>
<evidence type="ECO:0000256" key="1">
    <source>
        <dbReference type="SAM" id="SignalP"/>
    </source>
</evidence>
<dbReference type="Proteomes" id="UP001583186">
    <property type="component" value="Unassembled WGS sequence"/>
</dbReference>
<dbReference type="PANTHER" id="PTHR35186:SF4">
    <property type="entry name" value="PRION-INHIBITION AND PROPAGATION HELO DOMAIN-CONTAINING PROTEIN"/>
    <property type="match status" value="1"/>
</dbReference>
<gene>
    <name evidence="3" type="ORF">Sste5346_003314</name>
</gene>
<evidence type="ECO:0000313" key="3">
    <source>
        <dbReference type="EMBL" id="KAL1898903.1"/>
    </source>
</evidence>
<evidence type="ECO:0000313" key="4">
    <source>
        <dbReference type="Proteomes" id="UP001583186"/>
    </source>
</evidence>
<dbReference type="InterPro" id="IPR056002">
    <property type="entry name" value="DUF7580"/>
</dbReference>
<feature type="signal peptide" evidence="1">
    <location>
        <begin position="1"/>
        <end position="19"/>
    </location>
</feature>
<accession>A0ABR3ZGH3</accession>
<dbReference type="EMBL" id="JAWCUI010000014">
    <property type="protein sequence ID" value="KAL1898903.1"/>
    <property type="molecule type" value="Genomic_DNA"/>
</dbReference>
<feature type="chain" id="PRO_5045280821" description="DUF7580 domain-containing protein" evidence="1">
    <location>
        <begin position="20"/>
        <end position="585"/>
    </location>
</feature>
<keyword evidence="4" id="KW-1185">Reference proteome</keyword>
<dbReference type="Pfam" id="PF24476">
    <property type="entry name" value="DUF7580"/>
    <property type="match status" value="1"/>
</dbReference>
<keyword evidence="1" id="KW-0732">Signal</keyword>
<organism evidence="3 4">
    <name type="scientific">Sporothrix stenoceras</name>
    <dbReference type="NCBI Taxonomy" id="5173"/>
    <lineage>
        <taxon>Eukaryota</taxon>
        <taxon>Fungi</taxon>
        <taxon>Dikarya</taxon>
        <taxon>Ascomycota</taxon>
        <taxon>Pezizomycotina</taxon>
        <taxon>Sordariomycetes</taxon>
        <taxon>Sordariomycetidae</taxon>
        <taxon>Ophiostomatales</taxon>
        <taxon>Ophiostomataceae</taxon>
        <taxon>Sporothrix</taxon>
    </lineage>
</organism>
<evidence type="ECO:0000259" key="2">
    <source>
        <dbReference type="Pfam" id="PF24476"/>
    </source>
</evidence>
<feature type="domain" description="DUF7580" evidence="2">
    <location>
        <begin position="279"/>
        <end position="571"/>
    </location>
</feature>
<dbReference type="PANTHER" id="PTHR35186">
    <property type="entry name" value="ANK_REP_REGION DOMAIN-CONTAINING PROTEIN"/>
    <property type="match status" value="1"/>
</dbReference>
<proteinExistence type="predicted"/>
<name>A0ABR3ZGH3_9PEZI</name>
<protein>
    <recommendedName>
        <fullName evidence="2">DUF7580 domain-containing protein</fullName>
    </recommendedName>
</protein>